<comment type="pathway">
    <text evidence="3">Porphyrin-containing compound metabolism; protoporphyrin-IX biosynthesis; coproporphyrinogen-III from 5-aminolevulinate: step 2/4.</text>
</comment>
<keyword evidence="6" id="KW-0808">Transferase</keyword>
<dbReference type="InterPro" id="IPR000860">
    <property type="entry name" value="HemC"/>
</dbReference>
<dbReference type="NCBIfam" id="TIGR00212">
    <property type="entry name" value="hemC"/>
    <property type="match status" value="1"/>
</dbReference>
<proteinExistence type="inferred from homology"/>
<feature type="domain" description="Porphobilinogen deaminase N-terminal" evidence="12">
    <location>
        <begin position="88"/>
        <end position="301"/>
    </location>
</feature>
<evidence type="ECO:0000256" key="8">
    <source>
        <dbReference type="ARBA" id="ARBA00023244"/>
    </source>
</evidence>
<dbReference type="UniPathway" id="UPA00251">
    <property type="reaction ID" value="UER00319"/>
</dbReference>
<evidence type="ECO:0000256" key="7">
    <source>
        <dbReference type="ARBA" id="ARBA00023133"/>
    </source>
</evidence>
<evidence type="ECO:0000256" key="6">
    <source>
        <dbReference type="ARBA" id="ARBA00022679"/>
    </source>
</evidence>
<evidence type="ECO:0000259" key="13">
    <source>
        <dbReference type="Pfam" id="PF03900"/>
    </source>
</evidence>
<feature type="domain" description="Porphobilinogen deaminase C-terminal" evidence="13">
    <location>
        <begin position="314"/>
        <end position="375"/>
    </location>
</feature>
<evidence type="ECO:0000256" key="4">
    <source>
        <dbReference type="ARBA" id="ARBA00005638"/>
    </source>
</evidence>
<dbReference type="InterPro" id="IPR022418">
    <property type="entry name" value="Porphobilinogen_deaminase_C"/>
</dbReference>
<evidence type="ECO:0000256" key="3">
    <source>
        <dbReference type="ARBA" id="ARBA00004735"/>
    </source>
</evidence>
<accession>A0A1R1Y9D3</accession>
<protein>
    <recommendedName>
        <fullName evidence="5">hydroxymethylbilane synthase</fullName>
        <ecNumber evidence="5">2.5.1.61</ecNumber>
    </recommendedName>
    <alternativeName>
        <fullName evidence="10">Hydroxymethylbilane synthase</fullName>
    </alternativeName>
    <alternativeName>
        <fullName evidence="9">Pre-uroporphyrinogen synthase</fullName>
    </alternativeName>
</protein>
<dbReference type="GO" id="GO:0004418">
    <property type="term" value="F:hydroxymethylbilane synthase activity"/>
    <property type="evidence" value="ECO:0007669"/>
    <property type="project" value="UniProtKB-EC"/>
</dbReference>
<dbReference type="InterPro" id="IPR036803">
    <property type="entry name" value="Porphobilinogen_deaminase_C_sf"/>
</dbReference>
<dbReference type="PRINTS" id="PR00151">
    <property type="entry name" value="PORPHBDMNASE"/>
</dbReference>
<dbReference type="GO" id="GO:0006782">
    <property type="term" value="P:protoporphyrinogen IX biosynthetic process"/>
    <property type="evidence" value="ECO:0007669"/>
    <property type="project" value="UniProtKB-UniPathway"/>
</dbReference>
<comment type="function">
    <text evidence="2">Tetrapolymerization of the monopyrrole PBG into the hydroxymethylbilane pre-uroporphyrinogen in several discrete steps.</text>
</comment>
<dbReference type="SUPFAM" id="SSF53850">
    <property type="entry name" value="Periplasmic binding protein-like II"/>
    <property type="match status" value="1"/>
</dbReference>
<gene>
    <name evidence="14" type="ORF">AYI70_g2198</name>
</gene>
<evidence type="ECO:0000313" key="14">
    <source>
        <dbReference type="EMBL" id="OMJ23549.1"/>
    </source>
</evidence>
<dbReference type="OrthoDB" id="564646at2759"/>
<comment type="cofactor">
    <cofactor evidence="1">
        <name>dipyrromethane</name>
        <dbReference type="ChEBI" id="CHEBI:60342"/>
    </cofactor>
</comment>
<keyword evidence="8" id="KW-0627">Porphyrin biosynthesis</keyword>
<dbReference type="PROSITE" id="PS00533">
    <property type="entry name" value="PORPHOBILINOGEN_DEAM"/>
    <property type="match status" value="1"/>
</dbReference>
<dbReference type="CDD" id="cd13645">
    <property type="entry name" value="PBP2_HuPBGD_like"/>
    <property type="match status" value="1"/>
</dbReference>
<organism evidence="14 15">
    <name type="scientific">Smittium culicis</name>
    <dbReference type="NCBI Taxonomy" id="133412"/>
    <lineage>
        <taxon>Eukaryota</taxon>
        <taxon>Fungi</taxon>
        <taxon>Fungi incertae sedis</taxon>
        <taxon>Zoopagomycota</taxon>
        <taxon>Kickxellomycotina</taxon>
        <taxon>Harpellomycetes</taxon>
        <taxon>Harpellales</taxon>
        <taxon>Legeriomycetaceae</taxon>
        <taxon>Smittium</taxon>
    </lineage>
</organism>
<evidence type="ECO:0000256" key="11">
    <source>
        <dbReference type="SAM" id="MobiDB-lite"/>
    </source>
</evidence>
<evidence type="ECO:0000256" key="2">
    <source>
        <dbReference type="ARBA" id="ARBA00002869"/>
    </source>
</evidence>
<evidence type="ECO:0000256" key="9">
    <source>
        <dbReference type="ARBA" id="ARBA00030685"/>
    </source>
</evidence>
<comment type="similarity">
    <text evidence="4">Belongs to the HMBS family.</text>
</comment>
<dbReference type="FunFam" id="3.40.190.10:FF:000004">
    <property type="entry name" value="Porphobilinogen deaminase"/>
    <property type="match status" value="1"/>
</dbReference>
<dbReference type="EC" id="2.5.1.61" evidence="5"/>
<dbReference type="Gene3D" id="3.30.160.40">
    <property type="entry name" value="Porphobilinogen deaminase, C-terminal domain"/>
    <property type="match status" value="1"/>
</dbReference>
<evidence type="ECO:0000256" key="5">
    <source>
        <dbReference type="ARBA" id="ARBA00012655"/>
    </source>
</evidence>
<dbReference type="PANTHER" id="PTHR11557:SF0">
    <property type="entry name" value="PORPHOBILINOGEN DEAMINASE"/>
    <property type="match status" value="1"/>
</dbReference>
<dbReference type="EMBL" id="LSSN01000524">
    <property type="protein sequence ID" value="OMJ23549.1"/>
    <property type="molecule type" value="Genomic_DNA"/>
</dbReference>
<comment type="caution">
    <text evidence="14">The sequence shown here is derived from an EMBL/GenBank/DDBJ whole genome shotgun (WGS) entry which is preliminary data.</text>
</comment>
<dbReference type="HAMAP" id="MF_00260">
    <property type="entry name" value="Porphobil_deam"/>
    <property type="match status" value="1"/>
</dbReference>
<keyword evidence="15" id="KW-1185">Reference proteome</keyword>
<keyword evidence="7" id="KW-0350">Heme biosynthesis</keyword>
<dbReference type="PANTHER" id="PTHR11557">
    <property type="entry name" value="PORPHOBILINOGEN DEAMINASE"/>
    <property type="match status" value="1"/>
</dbReference>
<dbReference type="AlphaFoldDB" id="A0A1R1Y9D3"/>
<evidence type="ECO:0000259" key="12">
    <source>
        <dbReference type="Pfam" id="PF01379"/>
    </source>
</evidence>
<evidence type="ECO:0000256" key="1">
    <source>
        <dbReference type="ARBA" id="ARBA00001916"/>
    </source>
</evidence>
<dbReference type="InterPro" id="IPR022419">
    <property type="entry name" value="Porphobilin_deaminase_cofac_BS"/>
</dbReference>
<dbReference type="Pfam" id="PF01379">
    <property type="entry name" value="Porphobil_deam"/>
    <property type="match status" value="1"/>
</dbReference>
<dbReference type="FunFam" id="3.40.190.10:FF:000005">
    <property type="entry name" value="Porphobilinogen deaminase"/>
    <property type="match status" value="1"/>
</dbReference>
<dbReference type="GO" id="GO:0005737">
    <property type="term" value="C:cytoplasm"/>
    <property type="evidence" value="ECO:0007669"/>
    <property type="project" value="TreeGrafter"/>
</dbReference>
<dbReference type="Gene3D" id="3.40.190.10">
    <property type="entry name" value="Periplasmic binding protein-like II"/>
    <property type="match status" value="2"/>
</dbReference>
<evidence type="ECO:0000256" key="10">
    <source>
        <dbReference type="ARBA" id="ARBA00033064"/>
    </source>
</evidence>
<feature type="region of interest" description="Disordered" evidence="11">
    <location>
        <begin position="45"/>
        <end position="89"/>
    </location>
</feature>
<feature type="compositionally biased region" description="Polar residues" evidence="11">
    <location>
        <begin position="62"/>
        <end position="89"/>
    </location>
</feature>
<dbReference type="Pfam" id="PF03900">
    <property type="entry name" value="Porphobil_deamC"/>
    <property type="match status" value="1"/>
</dbReference>
<dbReference type="STRING" id="133412.A0A1R1Y9D3"/>
<dbReference type="Proteomes" id="UP000187283">
    <property type="component" value="Unassembled WGS sequence"/>
</dbReference>
<dbReference type="InterPro" id="IPR022417">
    <property type="entry name" value="Porphobilin_deaminase_N"/>
</dbReference>
<reference evidence="14 15" key="1">
    <citation type="submission" date="2017-01" db="EMBL/GenBank/DDBJ databases">
        <authorList>
            <person name="Mah S.A."/>
            <person name="Swanson W.J."/>
            <person name="Moy G.W."/>
            <person name="Vacquier V.D."/>
        </authorList>
    </citation>
    <scope>NUCLEOTIDE SEQUENCE [LARGE SCALE GENOMIC DNA]</scope>
    <source>
        <strain evidence="14 15">GSMNP</strain>
    </source>
</reference>
<sequence>MPPVMPQSKKNSGLPVTLNHQKQETKRLLADNFADRLLESTNAPSIVNTNFSPDNKKPSIHLPSNSLSSFQSINDSGSQTPTDKNSFTVGSRKSNLAVVQSEMVIQYLTEAFPKKSFPLVTMSTTGDRVLDVALSKIGEKALFTKELEYALEDKSVDLVVHSLKDLPTVLPEGMEISSILKREDPRDVVIFPSYSRSKYSNLSDLPDGSQIGTSSVRRIAQLSKAFPHLKFLDIRGNLNTRFKKLEDPESGYSAIILAAAGVKRLGFSNIISQYLDDTCMYYAVGQGALAIETRSDDEHTKNVVLKLAHTKTLLECVAERGLMRFLEGGCSIPIGVWSTWIPSESPDDQPSLLLRGVVSSIDGEDRIKAQYSAQIFPQGISIDSQFSDLSPESQKLIYNNAENVGYKLGEIMNEMGASRILSNINNKH</sequence>
<name>A0A1R1Y9D3_9FUNG</name>
<dbReference type="SUPFAM" id="SSF54782">
    <property type="entry name" value="Porphobilinogen deaminase (hydroxymethylbilane synthase), C-terminal domain"/>
    <property type="match status" value="1"/>
</dbReference>
<evidence type="ECO:0000313" key="15">
    <source>
        <dbReference type="Proteomes" id="UP000187283"/>
    </source>
</evidence>